<dbReference type="STRING" id="67801.A0A1B0BBY3"/>
<feature type="coiled-coil region" evidence="2">
    <location>
        <begin position="376"/>
        <end position="642"/>
    </location>
</feature>
<feature type="coiled-coil region" evidence="2">
    <location>
        <begin position="112"/>
        <end position="333"/>
    </location>
</feature>
<accession>A0A1B0BBY3</accession>
<feature type="compositionally biased region" description="Low complexity" evidence="3">
    <location>
        <begin position="998"/>
        <end position="1021"/>
    </location>
</feature>
<feature type="region of interest" description="Disordered" evidence="3">
    <location>
        <begin position="995"/>
        <end position="1021"/>
    </location>
</feature>
<feature type="coiled-coil region" evidence="2">
    <location>
        <begin position="784"/>
        <end position="900"/>
    </location>
</feature>
<keyword evidence="1 2" id="KW-0175">Coiled coil</keyword>
<organism evidence="4 5">
    <name type="scientific">Glossina palpalis gambiensis</name>
    <dbReference type="NCBI Taxonomy" id="67801"/>
    <lineage>
        <taxon>Eukaryota</taxon>
        <taxon>Metazoa</taxon>
        <taxon>Ecdysozoa</taxon>
        <taxon>Arthropoda</taxon>
        <taxon>Hexapoda</taxon>
        <taxon>Insecta</taxon>
        <taxon>Pterygota</taxon>
        <taxon>Neoptera</taxon>
        <taxon>Endopterygota</taxon>
        <taxon>Diptera</taxon>
        <taxon>Brachycera</taxon>
        <taxon>Muscomorpha</taxon>
        <taxon>Hippoboscoidea</taxon>
        <taxon>Glossinidae</taxon>
        <taxon>Glossina</taxon>
    </lineage>
</organism>
<reference evidence="5" key="1">
    <citation type="submission" date="2015-01" db="EMBL/GenBank/DDBJ databases">
        <authorList>
            <person name="Aksoy S."/>
            <person name="Warren W."/>
            <person name="Wilson R.K."/>
        </authorList>
    </citation>
    <scope>NUCLEOTIDE SEQUENCE [LARGE SCALE GENOMIC DNA]</scope>
    <source>
        <strain evidence="5">IAEA</strain>
    </source>
</reference>
<evidence type="ECO:0000256" key="2">
    <source>
        <dbReference type="SAM" id="Coils"/>
    </source>
</evidence>
<proteinExistence type="predicted"/>
<dbReference type="EMBL" id="JXJN01011740">
    <property type="status" value="NOT_ANNOTATED_CDS"/>
    <property type="molecule type" value="Genomic_DNA"/>
</dbReference>
<evidence type="ECO:0000256" key="1">
    <source>
        <dbReference type="ARBA" id="ARBA00023054"/>
    </source>
</evidence>
<dbReference type="Proteomes" id="UP000092460">
    <property type="component" value="Unassembled WGS sequence"/>
</dbReference>
<evidence type="ECO:0000313" key="5">
    <source>
        <dbReference type="Proteomes" id="UP000092460"/>
    </source>
</evidence>
<dbReference type="PANTHER" id="PTHR32083">
    <property type="entry name" value="CILIA AND FLAGELLA-ASSOCIATED PROTEIN 58-RELATED"/>
    <property type="match status" value="1"/>
</dbReference>
<dbReference type="EnsemblMetazoa" id="GPPI025261-RA">
    <property type="protein sequence ID" value="GPPI025261-PA"/>
    <property type="gene ID" value="GPPI025261"/>
</dbReference>
<keyword evidence="5" id="KW-1185">Reference proteome</keyword>
<feature type="region of interest" description="Disordered" evidence="3">
    <location>
        <begin position="729"/>
        <end position="758"/>
    </location>
</feature>
<dbReference type="AlphaFoldDB" id="A0A1B0BBY3"/>
<evidence type="ECO:0000313" key="4">
    <source>
        <dbReference type="EnsemblMetazoa" id="GPPI025261-PA"/>
    </source>
</evidence>
<evidence type="ECO:0000256" key="3">
    <source>
        <dbReference type="SAM" id="MobiDB-lite"/>
    </source>
</evidence>
<sequence>MSTNGLSIFQGGGPIQVNTSLERLEEEALEDQKRRHEELGNLLQNAFDDLEDDESTIDSTTNFQSDLIDQPVLIIRDDLGNQDHVVSEAEIHRLKVTLESRTREFEHCQKLLNDEYNKTDELKKRLAIAEAELDRTLATKNNTHELLVESKEKCSNLENTINKMRAERKTLEAENNSLLGKLETCQTLLADVQRKYDMVERDQNKHNEHNAELKRKQMEDRHRAELELLKQQMEQTADKFDKKANELESMNARYQALQSSHEIMICDKASKINDLSRALDAAQKRYEDLLARPDYYQENVNLQKMVTRLEEQIVVMERTIKGLKERLDATTAELDVMDSLLHQHNQEDSPRPLSQVQGGLIGSTPLNTVERVGSLKDELYRALANLKAKRDEVRKLQQTLQEKHAEINSLRQEENENLVQINTLKEENIRMENRFKILQGEYESLKNAQHQRQDNQGECLKKDLQNLQTQYEALKTEKDLLNEEKAQQEKELKCLDASLKNVQVDLEELRQEHESLKRNYEQLLSENKNLQRNSTTDSMCMELEKHKLLLKDAQSERDRLKNLYVEISNAKGALNFELQKFLKSDQTKELQEEKEKVANLQRSLHLMEVKTSELAKILETEKLCHERELSTLRDKMEKAHSESKKEEFNGCAKCMDYVAEITKFEIQNLKLINVNSVSKKEIDDLTQELEASKAHIAELNEQLKLSKQQEILIKELKIKATQFEEYIKSQSSSSEQSPPPHTNHPKRQFSDKSVVTSPELERSEIKRIEARLRDEMAKIFVTKLKKFQIKIQQTLEQNQILQREYEYMNVELQQRKLEVDLLKQAALAERQEMNEILKHKTDECNKMLEKQSILLQEFREELHAKKQKIKDLLRESTERQAQIEAERQSMKAVMKQWEEQRKTVDDVEQEWKNKFKELQEAHQTIIESWKSKHRSAEKIARNYKRYSEDKEAHMLKEYDRLKRDYDIQVAQIKREAYLKAQNHHQVCESVDRRVLSTNNNNNNGNNNNNNNSKNKENNNSN</sequence>
<feature type="coiled-coil region" evidence="2">
    <location>
        <begin position="682"/>
        <end position="709"/>
    </location>
</feature>
<name>A0A1B0BBY3_9MUSC</name>
<dbReference type="VEuPathDB" id="VectorBase:GPPI025261"/>
<protein>
    <submittedName>
        <fullName evidence="4">Uncharacterized protein</fullName>
    </submittedName>
</protein>
<feature type="coiled-coil region" evidence="2">
    <location>
        <begin position="21"/>
        <end position="49"/>
    </location>
</feature>
<reference evidence="4" key="2">
    <citation type="submission" date="2020-05" db="UniProtKB">
        <authorList>
            <consortium name="EnsemblMetazoa"/>
        </authorList>
    </citation>
    <scope>IDENTIFICATION</scope>
    <source>
        <strain evidence="4">IAEA</strain>
    </source>
</reference>